<dbReference type="InterPro" id="IPR023631">
    <property type="entry name" value="Amidase_dom"/>
</dbReference>
<sequence>MAAAPSFSTIPQWQVIGQAKRDEVLRLLPSEWKIDAVPAPEHLRDVTNYARQFLTAEEREITEAPSATSLLTRVARGELTAVQVTKAFCHRATIAHQVTNCLSEVIFTQALADAEALDAAYKREGKVVGPLHGLPVSLKDQFRVRDTETSLGYVGWLGKKETANSESWVVQQLRKLGAIVFVKTNVPSSLMALETSNNIIGYTVNAANRLLSASGSSGGEAALIAAGGSILGLGSDLGASIRLPSALNGIVGLRPSHGRLPYVGVANSMLGHQTLESVIGPIARNIADLRLLVQTIVALEPWTADPKVVKLPWRENEELEARRKLASKKLIFAVLRNDGVITPHPPVQRVVQESVDKLKAEGYEVIEWSPPAHSEAFEISWASFTADAGKDFHDQMSLSGEIPVPELASVYGEKLGHLPSKTVNDLWDTQRRRDEFQARYLRYWESTRDKTSTGEPVDALLVPVAPTVGYKRGNGLYPGYTSTYSVLDYSVAVVRAGKADAARDLPYHDFKPQSDFDGPIQAQCMRAQADAS</sequence>
<organism evidence="5 6">
    <name type="scientific">Chaetomium globosum (strain ATCC 6205 / CBS 148.51 / DSM 1962 / NBRC 6347 / NRRL 1970)</name>
    <name type="common">Soil fungus</name>
    <dbReference type="NCBI Taxonomy" id="306901"/>
    <lineage>
        <taxon>Eukaryota</taxon>
        <taxon>Fungi</taxon>
        <taxon>Dikarya</taxon>
        <taxon>Ascomycota</taxon>
        <taxon>Pezizomycotina</taxon>
        <taxon>Sordariomycetes</taxon>
        <taxon>Sordariomycetidae</taxon>
        <taxon>Sordariales</taxon>
        <taxon>Chaetomiaceae</taxon>
        <taxon>Chaetomium</taxon>
    </lineage>
</organism>
<feature type="active site" description="Charge relay system" evidence="3">
    <location>
        <position position="139"/>
    </location>
</feature>
<evidence type="ECO:0000313" key="6">
    <source>
        <dbReference type="Proteomes" id="UP000001056"/>
    </source>
</evidence>
<dbReference type="RefSeq" id="XP_001230011.1">
    <property type="nucleotide sequence ID" value="XM_001230010.1"/>
</dbReference>
<dbReference type="PIRSF" id="PIRSF001221">
    <property type="entry name" value="Amidase_fungi"/>
    <property type="match status" value="1"/>
</dbReference>
<feature type="domain" description="Amidase" evidence="4">
    <location>
        <begin position="84"/>
        <end position="502"/>
    </location>
</feature>
<feature type="active site" description="Acyl-ester intermediate" evidence="3">
    <location>
        <position position="240"/>
    </location>
</feature>
<reference evidence="6" key="1">
    <citation type="journal article" date="2015" name="Genome Announc.">
        <title>Draft genome sequence of the cellulolytic fungus Chaetomium globosum.</title>
        <authorList>
            <person name="Cuomo C.A."/>
            <person name="Untereiner W.A."/>
            <person name="Ma L.-J."/>
            <person name="Grabherr M."/>
            <person name="Birren B.W."/>
        </authorList>
    </citation>
    <scope>NUCLEOTIDE SEQUENCE [LARGE SCALE GENOMIC DNA]</scope>
    <source>
        <strain evidence="6">ATCC 6205 / CBS 148.51 / DSM 1962 / NBRC 6347 / NRRL 1970</strain>
    </source>
</reference>
<dbReference type="GO" id="GO:0016787">
    <property type="term" value="F:hydrolase activity"/>
    <property type="evidence" value="ECO:0007669"/>
    <property type="project" value="UniProtKB-KW"/>
</dbReference>
<keyword evidence="2" id="KW-0378">Hydrolase</keyword>
<dbReference type="STRING" id="306901.Q2H8F9"/>
<evidence type="ECO:0000256" key="3">
    <source>
        <dbReference type="PIRSR" id="PIRSR001221-1"/>
    </source>
</evidence>
<proteinExistence type="inferred from homology"/>
<accession>Q2H8F9</accession>
<protein>
    <recommendedName>
        <fullName evidence="4">Amidase domain-containing protein</fullName>
    </recommendedName>
</protein>
<dbReference type="eggNOG" id="KOG1212">
    <property type="taxonomic scope" value="Eukaryota"/>
</dbReference>
<dbReference type="OrthoDB" id="6428749at2759"/>
<keyword evidence="6" id="KW-1185">Reference proteome</keyword>
<gene>
    <name evidence="5" type="ORF">CHGG_03495</name>
</gene>
<dbReference type="Proteomes" id="UP000001056">
    <property type="component" value="Unassembled WGS sequence"/>
</dbReference>
<dbReference type="InterPro" id="IPR036928">
    <property type="entry name" value="AS_sf"/>
</dbReference>
<dbReference type="GeneID" id="4388951"/>
<dbReference type="VEuPathDB" id="FungiDB:CHGG_03495"/>
<dbReference type="InParanoid" id="Q2H8F9"/>
<feature type="active site" description="Charge relay system" evidence="3">
    <location>
        <position position="216"/>
    </location>
</feature>
<dbReference type="FunCoup" id="Q2H8F9">
    <property type="interactions" value="44"/>
</dbReference>
<dbReference type="SUPFAM" id="SSF75304">
    <property type="entry name" value="Amidase signature (AS) enzymes"/>
    <property type="match status" value="1"/>
</dbReference>
<dbReference type="HOGENOM" id="CLU_009600_9_2_1"/>
<dbReference type="AlphaFoldDB" id="Q2H8F9"/>
<dbReference type="Gene3D" id="3.90.1300.10">
    <property type="entry name" value="Amidase signature (AS) domain"/>
    <property type="match status" value="1"/>
</dbReference>
<evidence type="ECO:0000256" key="1">
    <source>
        <dbReference type="ARBA" id="ARBA00009199"/>
    </source>
</evidence>
<dbReference type="OMA" id="YVGWLGK"/>
<dbReference type="EMBL" id="CH408030">
    <property type="protein sequence ID" value="EAQ91560.1"/>
    <property type="molecule type" value="Genomic_DNA"/>
</dbReference>
<dbReference type="PANTHER" id="PTHR46072">
    <property type="entry name" value="AMIDASE-RELATED-RELATED"/>
    <property type="match status" value="1"/>
</dbReference>
<evidence type="ECO:0000259" key="4">
    <source>
        <dbReference type="Pfam" id="PF01425"/>
    </source>
</evidence>
<comment type="similarity">
    <text evidence="1">Belongs to the amidase family.</text>
</comment>
<name>Q2H8F9_CHAGB</name>
<evidence type="ECO:0000256" key="2">
    <source>
        <dbReference type="ARBA" id="ARBA00022801"/>
    </source>
</evidence>
<evidence type="ECO:0000313" key="5">
    <source>
        <dbReference type="EMBL" id="EAQ91560.1"/>
    </source>
</evidence>
<dbReference type="Pfam" id="PF01425">
    <property type="entry name" value="Amidase"/>
    <property type="match status" value="1"/>
</dbReference>
<dbReference type="PANTHER" id="PTHR46072:SF2">
    <property type="entry name" value="AMIDASE (EUROFUNG)"/>
    <property type="match status" value="1"/>
</dbReference>